<proteinExistence type="predicted"/>
<gene>
    <name evidence="2" type="ORF">HRG_02475</name>
</gene>
<organism evidence="2 3">
    <name type="scientific">Hirsutella rhossiliensis</name>
    <dbReference type="NCBI Taxonomy" id="111463"/>
    <lineage>
        <taxon>Eukaryota</taxon>
        <taxon>Fungi</taxon>
        <taxon>Dikarya</taxon>
        <taxon>Ascomycota</taxon>
        <taxon>Pezizomycotina</taxon>
        <taxon>Sordariomycetes</taxon>
        <taxon>Hypocreomycetidae</taxon>
        <taxon>Hypocreales</taxon>
        <taxon>Ophiocordycipitaceae</taxon>
        <taxon>Hirsutella</taxon>
    </lineage>
</organism>
<sequence>MASTHICALTNLVSAHTQINQAANENLAVTCTLVGHLSQVIASLPQSLSQVVQTVVSQAIQGALSRVAAAEQEALDSIRAFLSSQFANFESRQATAAQQQQQQQEQQQRDSAHSQGGNQEIRQDNGGSPRRFGKFKALLFKRQKPGPE</sequence>
<dbReference type="RefSeq" id="XP_044724579.1">
    <property type="nucleotide sequence ID" value="XM_044860946.1"/>
</dbReference>
<feature type="compositionally biased region" description="Basic residues" evidence="1">
    <location>
        <begin position="131"/>
        <end position="148"/>
    </location>
</feature>
<keyword evidence="3" id="KW-1185">Reference proteome</keyword>
<evidence type="ECO:0000313" key="3">
    <source>
        <dbReference type="Proteomes" id="UP000824596"/>
    </source>
</evidence>
<evidence type="ECO:0000256" key="1">
    <source>
        <dbReference type="SAM" id="MobiDB-lite"/>
    </source>
</evidence>
<reference evidence="2" key="1">
    <citation type="submission" date="2021-09" db="EMBL/GenBank/DDBJ databases">
        <title>A high-quality genome of the endoparasitic fungus Hirsutella rhossiliensis with a comparison of Hirsutella genomes reveals transposable elements contributing to genome size variation.</title>
        <authorList>
            <person name="Lin R."/>
            <person name="Jiao Y."/>
            <person name="Sun X."/>
            <person name="Ling J."/>
            <person name="Xie B."/>
            <person name="Cheng X."/>
        </authorList>
    </citation>
    <scope>NUCLEOTIDE SEQUENCE</scope>
    <source>
        <strain evidence="2">HR02</strain>
    </source>
</reference>
<evidence type="ECO:0000313" key="2">
    <source>
        <dbReference type="EMBL" id="KAH0967066.1"/>
    </source>
</evidence>
<feature type="region of interest" description="Disordered" evidence="1">
    <location>
        <begin position="93"/>
        <end position="148"/>
    </location>
</feature>
<protein>
    <submittedName>
        <fullName evidence="2">Uncharacterized protein</fullName>
    </submittedName>
</protein>
<dbReference type="AlphaFoldDB" id="A0A9P8SLK9"/>
<comment type="caution">
    <text evidence="2">The sequence shown here is derived from an EMBL/GenBank/DDBJ whole genome shotgun (WGS) entry which is preliminary data.</text>
</comment>
<accession>A0A9P8SLK9</accession>
<name>A0A9P8SLK9_9HYPO</name>
<dbReference type="GeneID" id="68351604"/>
<dbReference type="Proteomes" id="UP000824596">
    <property type="component" value="Unassembled WGS sequence"/>
</dbReference>
<dbReference type="EMBL" id="JAIZPD010000002">
    <property type="protein sequence ID" value="KAH0967066.1"/>
    <property type="molecule type" value="Genomic_DNA"/>
</dbReference>
<feature type="compositionally biased region" description="Low complexity" evidence="1">
    <location>
        <begin position="93"/>
        <end position="106"/>
    </location>
</feature>
<dbReference type="OrthoDB" id="3903267at2759"/>